<dbReference type="NCBIfam" id="NF006829">
    <property type="entry name" value="PRK09352.1"/>
    <property type="match status" value="1"/>
</dbReference>
<feature type="domain" description="Beta-ketoacyl-[acyl-carrier-protein] synthase III N-terminal" evidence="4">
    <location>
        <begin position="108"/>
        <end position="186"/>
    </location>
</feature>
<dbReference type="SUPFAM" id="SSF53901">
    <property type="entry name" value="Thiolase-like"/>
    <property type="match status" value="1"/>
</dbReference>
<evidence type="ECO:0000256" key="1">
    <source>
        <dbReference type="ARBA" id="ARBA00022679"/>
    </source>
</evidence>
<dbReference type="CDD" id="cd00830">
    <property type="entry name" value="KAS_III"/>
    <property type="match status" value="1"/>
</dbReference>
<dbReference type="PANTHER" id="PTHR34069">
    <property type="entry name" value="3-OXOACYL-[ACYL-CARRIER-PROTEIN] SYNTHASE 3"/>
    <property type="match status" value="1"/>
</dbReference>
<sequence>MKANIKAISYYLPEAILSNDLINQEFPEWDIEKISSKTGINSRHISASDEFSSDMAVKAAEKLFDEHNIDRSTIDYLLFCTQSPDYFLPTTACIIQDKLGLNTSIGALDFNLGCSGFVYGLSLAKGLIAGEMAKNVLLITSETYSKFIHPKDKSNKTIFGDAAAATLITSDKGFCSIGNFVFGTDGKGAENLIVKQGGMRFPVSNENEDIQDEFGNVRNDKNLFMNGTEIFNFTGEFVPKLTESILNKSGLTKDDIDLFIFHQANKYMLNHLRKKIKIPEEKFFISMEHCGNTVSSTIPIALYEAQKEQKISNIKNLILAGFGVGYSWGACNLIINE</sequence>
<keyword evidence="6" id="KW-1185">Reference proteome</keyword>
<gene>
    <name evidence="5" type="ORF">BKM63_13505</name>
</gene>
<evidence type="ECO:0000313" key="5">
    <source>
        <dbReference type="EMBL" id="OIV41544.1"/>
    </source>
</evidence>
<dbReference type="InterPro" id="IPR013747">
    <property type="entry name" value="ACP_syn_III_C"/>
</dbReference>
<evidence type="ECO:0000313" key="6">
    <source>
        <dbReference type="Proteomes" id="UP000182826"/>
    </source>
</evidence>
<dbReference type="OrthoDB" id="9815506at2"/>
<comment type="caution">
    <text evidence="5">The sequence shown here is derived from an EMBL/GenBank/DDBJ whole genome shotgun (WGS) entry which is preliminary data.</text>
</comment>
<dbReference type="GO" id="GO:0006633">
    <property type="term" value="P:fatty acid biosynthetic process"/>
    <property type="evidence" value="ECO:0007669"/>
    <property type="project" value="InterPro"/>
</dbReference>
<accession>A0A1J7CIZ1</accession>
<dbReference type="GO" id="GO:0044550">
    <property type="term" value="P:secondary metabolite biosynthetic process"/>
    <property type="evidence" value="ECO:0007669"/>
    <property type="project" value="TreeGrafter"/>
</dbReference>
<dbReference type="InterPro" id="IPR013751">
    <property type="entry name" value="ACP_syn_III_N"/>
</dbReference>
<dbReference type="PANTHER" id="PTHR34069:SF2">
    <property type="entry name" value="BETA-KETOACYL-[ACYL-CARRIER-PROTEIN] SYNTHASE III"/>
    <property type="match status" value="1"/>
</dbReference>
<evidence type="ECO:0000256" key="2">
    <source>
        <dbReference type="ARBA" id="ARBA00023315"/>
    </source>
</evidence>
<dbReference type="Pfam" id="PF08541">
    <property type="entry name" value="ACP_syn_III_C"/>
    <property type="match status" value="1"/>
</dbReference>
<name>A0A1J7CIZ1_FLAJO</name>
<evidence type="ECO:0000259" key="3">
    <source>
        <dbReference type="Pfam" id="PF08541"/>
    </source>
</evidence>
<evidence type="ECO:0000259" key="4">
    <source>
        <dbReference type="Pfam" id="PF08545"/>
    </source>
</evidence>
<protein>
    <submittedName>
        <fullName evidence="5">3-oxoacyl-ACP synthase</fullName>
    </submittedName>
</protein>
<dbReference type="Gene3D" id="3.40.47.10">
    <property type="match status" value="1"/>
</dbReference>
<keyword evidence="1" id="KW-0808">Transferase</keyword>
<dbReference type="InterPro" id="IPR016039">
    <property type="entry name" value="Thiolase-like"/>
</dbReference>
<dbReference type="EMBL" id="MLFK01000007">
    <property type="protein sequence ID" value="OIV41544.1"/>
    <property type="molecule type" value="Genomic_DNA"/>
</dbReference>
<dbReference type="AlphaFoldDB" id="A0A1J7CIZ1"/>
<proteinExistence type="predicted"/>
<reference evidence="5 6" key="1">
    <citation type="submission" date="2016-10" db="EMBL/GenBank/DDBJ databases">
        <title>Draft Genome Sequence of Rhizobacteria Flavobacterium johnsoniae CI04.</title>
        <authorList>
            <person name="Bravo J.I."/>
            <person name="Lozano G.L."/>
            <person name="Handelsman J."/>
        </authorList>
    </citation>
    <scope>NUCLEOTIDE SEQUENCE [LARGE SCALE GENOMIC DNA]</scope>
    <source>
        <strain evidence="5 6">CI04</strain>
    </source>
</reference>
<keyword evidence="2" id="KW-0012">Acyltransferase</keyword>
<dbReference type="RefSeq" id="WP_071637100.1">
    <property type="nucleotide sequence ID" value="NZ_MLFK01000007.1"/>
</dbReference>
<dbReference type="Pfam" id="PF08545">
    <property type="entry name" value="ACP_syn_III"/>
    <property type="match status" value="1"/>
</dbReference>
<dbReference type="GO" id="GO:0004315">
    <property type="term" value="F:3-oxoacyl-[acyl-carrier-protein] synthase activity"/>
    <property type="evidence" value="ECO:0007669"/>
    <property type="project" value="InterPro"/>
</dbReference>
<organism evidence="5 6">
    <name type="scientific">Flavobacterium johnsoniae</name>
    <name type="common">Cytophaga johnsonae</name>
    <dbReference type="NCBI Taxonomy" id="986"/>
    <lineage>
        <taxon>Bacteria</taxon>
        <taxon>Pseudomonadati</taxon>
        <taxon>Bacteroidota</taxon>
        <taxon>Flavobacteriia</taxon>
        <taxon>Flavobacteriales</taxon>
        <taxon>Flavobacteriaceae</taxon>
        <taxon>Flavobacterium</taxon>
    </lineage>
</organism>
<dbReference type="Proteomes" id="UP000182826">
    <property type="component" value="Unassembled WGS sequence"/>
</dbReference>
<feature type="domain" description="Beta-ketoacyl-[acyl-carrier-protein] synthase III C-terminal" evidence="3">
    <location>
        <begin position="246"/>
        <end position="332"/>
    </location>
</feature>